<dbReference type="InterPro" id="IPR006944">
    <property type="entry name" value="Phage/GTA_portal"/>
</dbReference>
<protein>
    <submittedName>
        <fullName evidence="1">Phage portal protein</fullName>
    </submittedName>
</protein>
<dbReference type="EMBL" id="NMUL01000007">
    <property type="protein sequence ID" value="OXM69636.1"/>
    <property type="molecule type" value="Genomic_DNA"/>
</dbReference>
<dbReference type="AlphaFoldDB" id="A0A229TEG9"/>
<dbReference type="NCBIfam" id="TIGR01537">
    <property type="entry name" value="portal_HK97"/>
    <property type="match status" value="1"/>
</dbReference>
<organism evidence="1 2">
    <name type="scientific">Amycolatopsis vastitatis</name>
    <dbReference type="NCBI Taxonomy" id="1905142"/>
    <lineage>
        <taxon>Bacteria</taxon>
        <taxon>Bacillati</taxon>
        <taxon>Actinomycetota</taxon>
        <taxon>Actinomycetes</taxon>
        <taxon>Pseudonocardiales</taxon>
        <taxon>Pseudonocardiaceae</taxon>
        <taxon>Amycolatopsis</taxon>
    </lineage>
</organism>
<comment type="caution">
    <text evidence="1">The sequence shown here is derived from an EMBL/GenBank/DDBJ whole genome shotgun (WGS) entry which is preliminary data.</text>
</comment>
<dbReference type="OrthoDB" id="9765386at2"/>
<evidence type="ECO:0000313" key="1">
    <source>
        <dbReference type="EMBL" id="OXM69636.1"/>
    </source>
</evidence>
<sequence>MPFVISQGVLEAVHQYQTATIPVGGAVVLADGVARDYASIWRTQPQVRTVVSFLARNIAQLGIHVYRRLSDVDRVRLADHPLAALLSRPNPFTTRYRLIEALVSDLAIYDNAILAKTAAGVPALVRLDPRYVTPISSNQFTVETYRYRGTTGYRDIPAAQVVHFRGYNPEDGRWGCSPMETLRRILSEEFQAGHYREQLWRNGARLMGYLQRPVDAPEWGKGARDRFRRSWQEQYTGNGGKAGGTPILEDGMTFVPASVTPEAAQYIEARKLTREEVASAFHIPLPMVGILDHATYSNITEQHKNLYQDTLGPWLTMITEELHLQLVPDFPDAADVYLEFNLAEKLRGSFEEQAAQLQTATGAPWMTRNEARARVNLPQIDGGDELVTPLNVLTGGQASPTDTAPEPKTVLATATRLLEGVTR</sequence>
<accession>A0A229TEG9</accession>
<name>A0A229TEG9_9PSEU</name>
<dbReference type="Pfam" id="PF04860">
    <property type="entry name" value="Phage_portal"/>
    <property type="match status" value="1"/>
</dbReference>
<keyword evidence="2" id="KW-1185">Reference proteome</keyword>
<gene>
    <name evidence="1" type="ORF">CF165_09000</name>
</gene>
<proteinExistence type="predicted"/>
<dbReference type="InterPro" id="IPR006427">
    <property type="entry name" value="Portal_HK97"/>
</dbReference>
<dbReference type="Proteomes" id="UP000215199">
    <property type="component" value="Unassembled WGS sequence"/>
</dbReference>
<dbReference type="RefSeq" id="WP_093946961.1">
    <property type="nucleotide sequence ID" value="NZ_NMUL01000007.1"/>
</dbReference>
<evidence type="ECO:0000313" key="2">
    <source>
        <dbReference type="Proteomes" id="UP000215199"/>
    </source>
</evidence>
<reference evidence="2" key="1">
    <citation type="submission" date="2017-07" db="EMBL/GenBank/DDBJ databases">
        <title>Comparative genome mining reveals phylogenetic distribution patterns of secondary metabolites in Amycolatopsis.</title>
        <authorList>
            <person name="Adamek M."/>
            <person name="Alanjary M."/>
            <person name="Sales-Ortells H."/>
            <person name="Goodfellow M."/>
            <person name="Bull A.T."/>
            <person name="Kalinowski J."/>
            <person name="Ziemert N."/>
        </authorList>
    </citation>
    <scope>NUCLEOTIDE SEQUENCE [LARGE SCALE GENOMIC DNA]</scope>
    <source>
        <strain evidence="2">H5</strain>
    </source>
</reference>